<gene>
    <name evidence="4" type="ORF">AWT83_07670</name>
</gene>
<feature type="compositionally biased region" description="Polar residues" evidence="1">
    <location>
        <begin position="78"/>
        <end position="87"/>
    </location>
</feature>
<dbReference type="EMBL" id="LRHK01000001">
    <property type="protein sequence ID" value="KWX18349.1"/>
    <property type="molecule type" value="Genomic_DNA"/>
</dbReference>
<feature type="region of interest" description="Disordered" evidence="1">
    <location>
        <begin position="32"/>
        <end position="94"/>
    </location>
</feature>
<feature type="chain" id="PRO_5007453065" description="Bacterial Ig domain-containing protein" evidence="2">
    <location>
        <begin position="27"/>
        <end position="1056"/>
    </location>
</feature>
<dbReference type="RefSeq" id="WP_025477456.1">
    <property type="nucleotide sequence ID" value="NZ_LOQQ01000032.1"/>
</dbReference>
<evidence type="ECO:0000256" key="1">
    <source>
        <dbReference type="SAM" id="MobiDB-lite"/>
    </source>
</evidence>
<feature type="domain" description="Bacterial Ig" evidence="3">
    <location>
        <begin position="805"/>
        <end position="877"/>
    </location>
</feature>
<sequence>MNQYVKKLIASILFVFPLLMVTFVFADVEKTSESTQSENQSFDKTTFSEESITSETTESQSEAPTSNTRQEENKTSETSEVAEQTSDSSEEVQVRVVSADGYSEAATTEELTQLLADESVAKIRLTQPLTLDRELEIKRDIVIDFGGLAHNFGTHHIYINETPQSIEFQNFKGTAAHPGGLIPNTDGNAIIIAYMSDFWGSRYHFTGEIKFTGTLDLYDGSKLGLIYAPRATVALDGVSGVLDVQPVKEGMNAAPGKAYFCRSYQLNVINGSQLYGPYLGKFYGFLDSGDETGSGKTAPGLHILSGSKVSLDYDRADGVSDEGEAVDTLPGNVTFEVSGSGSEFLVNTKINITNDNNRGIIQMRGSGSRVAVSNDGKITINTATTGGFRLQGDSSQIHVSSGGQISVKMAGDGDQPGNNGMRFVGKGLSLIVEGAGSVIDIDKQSGRSSAVRFEKGTQKLTVTNGGSLKVRNAGDGKSYVNRLNQGNQAIQFYDASGFLESPGSADFTVTGEKSNIDIRADSGATVDTTGDIDLNFMAGEKTYLVMVGKTGEDKTGIISGDVLNVDLESPTYFDFQNKRIGSETNGIGGWVFQGNGDSSLKIAHSEIALWRKAGATFDNFEKDPDYFSDMTDLSINGTDLGNFVSSPSAGLTNEFAQTGAGMKNYNRISANNQLPMIESLRVPTNADKKIYGHVVVPEGVEAKPRDAWTGEVEVTLRITYADTTKSPIEITTLTQGQTDENEGAGYNPWGEGEQGGLFEVQAPNKERLTMGDQVQVVAAKKVRGGQEVTELDSAKTTVDVIPPEPANLSTTLINAASRTITGTGEAGALVSLKKNQAVLSETTIDDTGEFVLSIPENQLFAGDVLEIVLNDQAGEATAKGVQNKPSTNDEIGNHNPSDTPVVYHDAPPFAPATKIVVEGGLSFLAPSKLDFGQIKATGLTQEAFGQMDIQEKLWIYDQRETKSPWILTIKLSQPFTNDAGFSMQDVLYFKKGEEYQLVNEEELEIVRGQNSTNVQADYSEYLNNGRAFKLVLTKENQIAGNYSAEMTWTLADAPTE</sequence>
<dbReference type="AlphaFoldDB" id="A0A132P7R2"/>
<feature type="compositionally biased region" description="Polar residues" evidence="1">
    <location>
        <begin position="33"/>
        <end position="44"/>
    </location>
</feature>
<accession>A0A132P7R2</accession>
<proteinExistence type="predicted"/>
<keyword evidence="2" id="KW-0732">Signal</keyword>
<name>A0A132P7R2_ENTFC</name>
<evidence type="ECO:0000259" key="3">
    <source>
        <dbReference type="Pfam" id="PF17936"/>
    </source>
</evidence>
<dbReference type="InterPro" id="IPR013783">
    <property type="entry name" value="Ig-like_fold"/>
</dbReference>
<dbReference type="Pfam" id="PF17936">
    <property type="entry name" value="Big_6"/>
    <property type="match status" value="1"/>
</dbReference>
<protein>
    <recommendedName>
        <fullName evidence="3">Bacterial Ig domain-containing protein</fullName>
    </recommendedName>
</protein>
<comment type="caution">
    <text evidence="4">The sequence shown here is derived from an EMBL/GenBank/DDBJ whole genome shotgun (WGS) entry which is preliminary data.</text>
</comment>
<evidence type="ECO:0000313" key="4">
    <source>
        <dbReference type="EMBL" id="KWX18349.1"/>
    </source>
</evidence>
<feature type="compositionally biased region" description="Low complexity" evidence="1">
    <location>
        <begin position="48"/>
        <end position="66"/>
    </location>
</feature>
<evidence type="ECO:0000256" key="2">
    <source>
        <dbReference type="SAM" id="SignalP"/>
    </source>
</evidence>
<dbReference type="Gene3D" id="2.60.40.10">
    <property type="entry name" value="Immunoglobulins"/>
    <property type="match status" value="1"/>
</dbReference>
<feature type="signal peptide" evidence="2">
    <location>
        <begin position="1"/>
        <end position="26"/>
    </location>
</feature>
<reference evidence="4 5" key="1">
    <citation type="submission" date="2016-01" db="EMBL/GenBank/DDBJ databases">
        <title>Molecular Mechanisms for transfer of large genomic segments between Enterococcus faecium strains.</title>
        <authorList>
            <person name="Garcia-Solache M.A."/>
            <person name="Lebreton F."/>
            <person name="Mclaughlin R.E."/>
            <person name="Whiteaker J.D."/>
            <person name="Gilmore M.S."/>
            <person name="Rice L.B."/>
        </authorList>
    </citation>
    <scope>NUCLEOTIDE SEQUENCE [LARGE SCALE GENOMIC DNA]</scope>
    <source>
        <strain evidence="4 5">D344RRF x C68</strain>
    </source>
</reference>
<organism evidence="4 5">
    <name type="scientific">Enterococcus faecium</name>
    <name type="common">Streptococcus faecium</name>
    <dbReference type="NCBI Taxonomy" id="1352"/>
    <lineage>
        <taxon>Bacteria</taxon>
        <taxon>Bacillati</taxon>
        <taxon>Bacillota</taxon>
        <taxon>Bacilli</taxon>
        <taxon>Lactobacillales</taxon>
        <taxon>Enterococcaceae</taxon>
        <taxon>Enterococcus</taxon>
    </lineage>
</organism>
<evidence type="ECO:0000313" key="5">
    <source>
        <dbReference type="Proteomes" id="UP000070452"/>
    </source>
</evidence>
<dbReference type="InterPro" id="IPR041498">
    <property type="entry name" value="Big_6"/>
</dbReference>
<dbReference type="Proteomes" id="UP000070452">
    <property type="component" value="Unassembled WGS sequence"/>
</dbReference>